<dbReference type="eggNOG" id="KOG0167">
    <property type="taxonomic scope" value="Eukaryota"/>
</dbReference>
<dbReference type="PANTHER" id="PTHR22849">
    <property type="entry name" value="WDSAM1 PROTEIN"/>
    <property type="match status" value="1"/>
</dbReference>
<evidence type="ECO:0000256" key="3">
    <source>
        <dbReference type="ARBA" id="ARBA00012483"/>
    </source>
</evidence>
<feature type="non-terminal residue" evidence="7">
    <location>
        <position position="1"/>
    </location>
</feature>
<dbReference type="GO" id="GO:0061630">
    <property type="term" value="F:ubiquitin protein ligase activity"/>
    <property type="evidence" value="ECO:0007669"/>
    <property type="project" value="UniProtKB-EC"/>
</dbReference>
<name>D8TKP2_VOLCA</name>
<sequence>PQAPSSFYCPISMELMADPVMVATGHTYDRQCIEKWLAQGNRTCPVTGMRLRHLELTPNYALRTAI</sequence>
<evidence type="ECO:0000259" key="6">
    <source>
        <dbReference type="PROSITE" id="PS51698"/>
    </source>
</evidence>
<dbReference type="SUPFAM" id="SSF57850">
    <property type="entry name" value="RING/U-box"/>
    <property type="match status" value="1"/>
</dbReference>
<dbReference type="STRING" id="3068.D8TKP2"/>
<dbReference type="Gene3D" id="3.30.40.10">
    <property type="entry name" value="Zinc/RING finger domain, C3HC4 (zinc finger)"/>
    <property type="match status" value="1"/>
</dbReference>
<gene>
    <name evidence="7" type="ORF">VOLCADRAFT_48979</name>
</gene>
<keyword evidence="4" id="KW-0808">Transferase</keyword>
<evidence type="ECO:0000256" key="4">
    <source>
        <dbReference type="ARBA" id="ARBA00022679"/>
    </source>
</evidence>
<dbReference type="GO" id="GO:0016567">
    <property type="term" value="P:protein ubiquitination"/>
    <property type="evidence" value="ECO:0007669"/>
    <property type="project" value="UniProtKB-UniPathway"/>
</dbReference>
<feature type="domain" description="U-box" evidence="6">
    <location>
        <begin position="2"/>
        <end position="66"/>
    </location>
</feature>
<comment type="pathway">
    <text evidence="2">Protein modification; protein ubiquitination.</text>
</comment>
<evidence type="ECO:0000256" key="2">
    <source>
        <dbReference type="ARBA" id="ARBA00004906"/>
    </source>
</evidence>
<organism evidence="8">
    <name type="scientific">Volvox carteri f. nagariensis</name>
    <dbReference type="NCBI Taxonomy" id="3068"/>
    <lineage>
        <taxon>Eukaryota</taxon>
        <taxon>Viridiplantae</taxon>
        <taxon>Chlorophyta</taxon>
        <taxon>core chlorophytes</taxon>
        <taxon>Chlorophyceae</taxon>
        <taxon>CS clade</taxon>
        <taxon>Chlamydomonadales</taxon>
        <taxon>Volvocaceae</taxon>
        <taxon>Volvox</taxon>
    </lineage>
</organism>
<accession>D8TKP2</accession>
<dbReference type="InParanoid" id="D8TKP2"/>
<keyword evidence="8" id="KW-1185">Reference proteome</keyword>
<reference evidence="7 8" key="1">
    <citation type="journal article" date="2010" name="Science">
        <title>Genomic analysis of organismal complexity in the multicellular green alga Volvox carteri.</title>
        <authorList>
            <person name="Prochnik S.E."/>
            <person name="Umen J."/>
            <person name="Nedelcu A.M."/>
            <person name="Hallmann A."/>
            <person name="Miller S.M."/>
            <person name="Nishii I."/>
            <person name="Ferris P."/>
            <person name="Kuo A."/>
            <person name="Mitros T."/>
            <person name="Fritz-Laylin L.K."/>
            <person name="Hellsten U."/>
            <person name="Chapman J."/>
            <person name="Simakov O."/>
            <person name="Rensing S.A."/>
            <person name="Terry A."/>
            <person name="Pangilinan J."/>
            <person name="Kapitonov V."/>
            <person name="Jurka J."/>
            <person name="Salamov A."/>
            <person name="Shapiro H."/>
            <person name="Schmutz J."/>
            <person name="Grimwood J."/>
            <person name="Lindquist E."/>
            <person name="Lucas S."/>
            <person name="Grigoriev I.V."/>
            <person name="Schmitt R."/>
            <person name="Kirk D."/>
            <person name="Rokhsar D.S."/>
        </authorList>
    </citation>
    <scope>NUCLEOTIDE SEQUENCE [LARGE SCALE GENOMIC DNA]</scope>
    <source>
        <strain evidence="8">f. Nagariensis / Eve</strain>
    </source>
</reference>
<evidence type="ECO:0000256" key="1">
    <source>
        <dbReference type="ARBA" id="ARBA00000900"/>
    </source>
</evidence>
<dbReference type="PROSITE" id="PS51698">
    <property type="entry name" value="U_BOX"/>
    <property type="match status" value="1"/>
</dbReference>
<dbReference type="UniPathway" id="UPA00143"/>
<dbReference type="InterPro" id="IPR045210">
    <property type="entry name" value="RING-Ubox_PUB"/>
</dbReference>
<dbReference type="EC" id="2.3.2.27" evidence="3"/>
<dbReference type="FunFam" id="3.30.40.10:FF:000442">
    <property type="entry name" value="RING-type E3 ubiquitin transferase"/>
    <property type="match status" value="1"/>
</dbReference>
<dbReference type="PANTHER" id="PTHR22849:SF112">
    <property type="entry name" value="U-BOX DOMAIN-CONTAINING PROTEIN 26"/>
    <property type="match status" value="1"/>
</dbReference>
<dbReference type="CDD" id="cd16664">
    <property type="entry name" value="RING-Ubox_PUB"/>
    <property type="match status" value="1"/>
</dbReference>
<proteinExistence type="predicted"/>
<keyword evidence="5" id="KW-0833">Ubl conjugation pathway</keyword>
<dbReference type="Proteomes" id="UP000001058">
    <property type="component" value="Unassembled WGS sequence"/>
</dbReference>
<dbReference type="RefSeq" id="XP_002946872.1">
    <property type="nucleotide sequence ID" value="XM_002946826.1"/>
</dbReference>
<evidence type="ECO:0000256" key="5">
    <source>
        <dbReference type="ARBA" id="ARBA00022786"/>
    </source>
</evidence>
<dbReference type="OrthoDB" id="10064100at2759"/>
<dbReference type="InterPro" id="IPR013083">
    <property type="entry name" value="Znf_RING/FYVE/PHD"/>
</dbReference>
<comment type="catalytic activity">
    <reaction evidence="1">
        <text>S-ubiquitinyl-[E2 ubiquitin-conjugating enzyme]-L-cysteine + [acceptor protein]-L-lysine = [E2 ubiquitin-conjugating enzyme]-L-cysteine + N(6)-ubiquitinyl-[acceptor protein]-L-lysine.</text>
        <dbReference type="EC" id="2.3.2.27"/>
    </reaction>
</comment>
<protein>
    <recommendedName>
        <fullName evidence="3">RING-type E3 ubiquitin transferase</fullName>
        <ecNumber evidence="3">2.3.2.27</ecNumber>
    </recommendedName>
</protein>
<dbReference type="GeneID" id="9618402"/>
<dbReference type="SMART" id="SM00504">
    <property type="entry name" value="Ubox"/>
    <property type="match status" value="1"/>
</dbReference>
<dbReference type="AlphaFoldDB" id="D8TKP2"/>
<dbReference type="EMBL" id="GL378325">
    <property type="protein sequence ID" value="EFJ52098.1"/>
    <property type="molecule type" value="Genomic_DNA"/>
</dbReference>
<dbReference type="KEGG" id="vcn:VOLCADRAFT_48979"/>
<evidence type="ECO:0000313" key="8">
    <source>
        <dbReference type="Proteomes" id="UP000001058"/>
    </source>
</evidence>
<dbReference type="InterPro" id="IPR045185">
    <property type="entry name" value="PUB22/23/24-like"/>
</dbReference>
<dbReference type="InterPro" id="IPR003613">
    <property type="entry name" value="Ubox_domain"/>
</dbReference>
<dbReference type="Pfam" id="PF04564">
    <property type="entry name" value="U-box"/>
    <property type="match status" value="1"/>
</dbReference>
<evidence type="ECO:0000313" key="7">
    <source>
        <dbReference type="EMBL" id="EFJ52098.1"/>
    </source>
</evidence>
<feature type="non-terminal residue" evidence="7">
    <location>
        <position position="66"/>
    </location>
</feature>